<dbReference type="InterPro" id="IPR050175">
    <property type="entry name" value="Complex_I_Subunit_2"/>
</dbReference>
<dbReference type="Proteomes" id="UP000006539">
    <property type="component" value="Mitochondrion"/>
</dbReference>
<dbReference type="KEGG" id="soc:9977801"/>
<evidence type="ECO:0000256" key="16">
    <source>
        <dbReference type="ARBA" id="ARBA00023136"/>
    </source>
</evidence>
<evidence type="ECO:0000256" key="17">
    <source>
        <dbReference type="ARBA" id="ARBA00049551"/>
    </source>
</evidence>
<reference evidence="20 21" key="1">
    <citation type="journal article" date="2010" name="BMC Evol. Biol.">
        <title>Mitochondrial genome evolution in fire ants (Hymenoptera: Formicidae).</title>
        <authorList>
            <person name="Gotzek D."/>
            <person name="Clarke J."/>
            <person name="Shoemaker D."/>
        </authorList>
    </citation>
    <scope>NUCLEOTIDE SEQUENCE [LARGE SCALE GENOMIC DNA]</scope>
</reference>
<evidence type="ECO:0000256" key="2">
    <source>
        <dbReference type="ARBA" id="ARBA00004448"/>
    </source>
</evidence>
<gene>
    <name evidence="20" type="primary">ND2</name>
</gene>
<comment type="subcellular location">
    <subcellularLocation>
        <location evidence="2 18">Mitochondrion inner membrane</location>
        <topology evidence="2 18">Multi-pass membrane protein</topology>
    </subcellularLocation>
</comment>
<evidence type="ECO:0000256" key="5">
    <source>
        <dbReference type="ARBA" id="ARBA00021008"/>
    </source>
</evidence>
<dbReference type="InterPro" id="IPR001750">
    <property type="entry name" value="ND/Mrp_TM"/>
</dbReference>
<evidence type="ECO:0000256" key="11">
    <source>
        <dbReference type="ARBA" id="ARBA00022982"/>
    </source>
</evidence>
<evidence type="ECO:0000256" key="9">
    <source>
        <dbReference type="ARBA" id="ARBA00022792"/>
    </source>
</evidence>
<protein>
    <recommendedName>
        <fullName evidence="5 18">NADH-ubiquinone oxidoreductase chain 2</fullName>
        <ecNumber evidence="4 18">7.1.1.2</ecNumber>
    </recommendedName>
</protein>
<keyword evidence="15 18" id="KW-0496">Mitochondrion</keyword>
<feature type="transmembrane region" description="Helical" evidence="18">
    <location>
        <begin position="55"/>
        <end position="75"/>
    </location>
</feature>
<feature type="transmembrane region" description="Helical" evidence="18">
    <location>
        <begin position="112"/>
        <end position="133"/>
    </location>
</feature>
<comment type="function">
    <text evidence="18">Core subunit of the mitochondrial membrane respiratory chain NADH dehydrogenase (Complex I) which catalyzes electron transfer from NADH through the respiratory chain, using ubiquinone as an electron acceptor. Essential for the catalytic activity and assembly of complex I.</text>
</comment>
<evidence type="ECO:0000256" key="1">
    <source>
        <dbReference type="ARBA" id="ARBA00003257"/>
    </source>
</evidence>
<evidence type="ECO:0000256" key="10">
    <source>
        <dbReference type="ARBA" id="ARBA00022967"/>
    </source>
</evidence>
<name>E3VRV7_SOLIN</name>
<evidence type="ECO:0000256" key="3">
    <source>
        <dbReference type="ARBA" id="ARBA00007012"/>
    </source>
</evidence>
<keyword evidence="13 18" id="KW-0520">NAD</keyword>
<comment type="similarity">
    <text evidence="3 18">Belongs to the complex I subunit 2 family.</text>
</comment>
<evidence type="ECO:0000256" key="4">
    <source>
        <dbReference type="ARBA" id="ARBA00012944"/>
    </source>
</evidence>
<evidence type="ECO:0000256" key="13">
    <source>
        <dbReference type="ARBA" id="ARBA00023027"/>
    </source>
</evidence>
<feature type="transmembrane region" description="Helical" evidence="18">
    <location>
        <begin position="263"/>
        <end position="284"/>
    </location>
</feature>
<geneLocation type="mitochondrion" evidence="20"/>
<keyword evidence="8 18" id="KW-0812">Transmembrane</keyword>
<evidence type="ECO:0000256" key="14">
    <source>
        <dbReference type="ARBA" id="ARBA00023075"/>
    </source>
</evidence>
<dbReference type="GeneID" id="9977801"/>
<dbReference type="EMBL" id="HQ215538">
    <property type="protein sequence ID" value="ADP01796.1"/>
    <property type="molecule type" value="Genomic_DNA"/>
</dbReference>
<dbReference type="Pfam" id="PF00361">
    <property type="entry name" value="Proton_antipo_M"/>
    <property type="match status" value="1"/>
</dbReference>
<keyword evidence="6" id="KW-0813">Transport</keyword>
<evidence type="ECO:0000313" key="21">
    <source>
        <dbReference type="Proteomes" id="UP000006539"/>
    </source>
</evidence>
<comment type="catalytic activity">
    <reaction evidence="17 18">
        <text>a ubiquinone + NADH + 5 H(+)(in) = a ubiquinol + NAD(+) + 4 H(+)(out)</text>
        <dbReference type="Rhea" id="RHEA:29091"/>
        <dbReference type="Rhea" id="RHEA-COMP:9565"/>
        <dbReference type="Rhea" id="RHEA-COMP:9566"/>
        <dbReference type="ChEBI" id="CHEBI:15378"/>
        <dbReference type="ChEBI" id="CHEBI:16389"/>
        <dbReference type="ChEBI" id="CHEBI:17976"/>
        <dbReference type="ChEBI" id="CHEBI:57540"/>
        <dbReference type="ChEBI" id="CHEBI:57945"/>
        <dbReference type="EC" id="7.1.1.2"/>
    </reaction>
</comment>
<comment type="function">
    <text evidence="1">Core subunit of the mitochondrial membrane respiratory chain NADH dehydrogenase (Complex I) that is believed to belong to the minimal assembly required for catalysis. Complex I functions in the transfer of electrons from NADH to the respiratory chain. The immediate electron acceptor for the enzyme is believed to be ubiquinone.</text>
</comment>
<evidence type="ECO:0000256" key="15">
    <source>
        <dbReference type="ARBA" id="ARBA00023128"/>
    </source>
</evidence>
<dbReference type="GO" id="GO:0006120">
    <property type="term" value="P:mitochondrial electron transport, NADH to ubiquinone"/>
    <property type="evidence" value="ECO:0007669"/>
    <property type="project" value="InterPro"/>
</dbReference>
<feature type="transmembrane region" description="Helical" evidence="18">
    <location>
        <begin position="231"/>
        <end position="251"/>
    </location>
</feature>
<dbReference type="AlphaFoldDB" id="E3VRV7"/>
<dbReference type="RefSeq" id="YP_004021115.1">
    <property type="nucleotide sequence ID" value="NC_014672.1"/>
</dbReference>
<organism evidence="21">
    <name type="scientific">Solenopsis invicta</name>
    <name type="common">Red imported fire ant</name>
    <name type="synonym">Solenopsis wagneri</name>
    <dbReference type="NCBI Taxonomy" id="13686"/>
    <lineage>
        <taxon>Eukaryota</taxon>
        <taxon>Metazoa</taxon>
        <taxon>Ecdysozoa</taxon>
        <taxon>Arthropoda</taxon>
        <taxon>Hexapoda</taxon>
        <taxon>Insecta</taxon>
        <taxon>Pterygota</taxon>
        <taxon>Neoptera</taxon>
        <taxon>Endopterygota</taxon>
        <taxon>Hymenoptera</taxon>
        <taxon>Apocrita</taxon>
        <taxon>Aculeata</taxon>
        <taxon>Formicoidea</taxon>
        <taxon>Formicidae</taxon>
        <taxon>Myrmicinae</taxon>
        <taxon>Solenopsis</taxon>
    </lineage>
</organism>
<evidence type="ECO:0000256" key="7">
    <source>
        <dbReference type="ARBA" id="ARBA00022660"/>
    </source>
</evidence>
<evidence type="ECO:0000256" key="8">
    <source>
        <dbReference type="ARBA" id="ARBA00022692"/>
    </source>
</evidence>
<feature type="transmembrane region" description="Helical" evidence="18">
    <location>
        <begin position="87"/>
        <end position="106"/>
    </location>
</feature>
<keyword evidence="10 18" id="KW-1278">Translocase</keyword>
<accession>E3VRV7</accession>
<feature type="transmembrane region" description="Helical" evidence="18">
    <location>
        <begin position="178"/>
        <end position="211"/>
    </location>
</feature>
<evidence type="ECO:0000256" key="12">
    <source>
        <dbReference type="ARBA" id="ARBA00022989"/>
    </source>
</evidence>
<dbReference type="GO" id="GO:0005743">
    <property type="term" value="C:mitochondrial inner membrane"/>
    <property type="evidence" value="ECO:0007669"/>
    <property type="project" value="UniProtKB-SubCell"/>
</dbReference>
<dbReference type="PANTHER" id="PTHR46552:SF1">
    <property type="entry name" value="NADH-UBIQUINONE OXIDOREDUCTASE CHAIN 2"/>
    <property type="match status" value="1"/>
</dbReference>
<dbReference type="PANTHER" id="PTHR46552">
    <property type="entry name" value="NADH-UBIQUINONE OXIDOREDUCTASE CHAIN 2"/>
    <property type="match status" value="1"/>
</dbReference>
<keyword evidence="9 18" id="KW-0999">Mitochondrion inner membrane</keyword>
<keyword evidence="14 18" id="KW-0830">Ubiquinone</keyword>
<evidence type="ECO:0000256" key="18">
    <source>
        <dbReference type="RuleBase" id="RU003403"/>
    </source>
</evidence>
<dbReference type="GO" id="GO:0008137">
    <property type="term" value="F:NADH dehydrogenase (ubiquinone) activity"/>
    <property type="evidence" value="ECO:0007669"/>
    <property type="project" value="UniProtKB-EC"/>
</dbReference>
<dbReference type="PRINTS" id="PR01436">
    <property type="entry name" value="NADHDHGNASE2"/>
</dbReference>
<proteinExistence type="inferred from homology"/>
<keyword evidence="11 18" id="KW-0249">Electron transport</keyword>
<feature type="transmembrane region" description="Helical" evidence="18">
    <location>
        <begin position="305"/>
        <end position="326"/>
    </location>
</feature>
<feature type="transmembrane region" description="Helical" evidence="18">
    <location>
        <begin position="30"/>
        <end position="49"/>
    </location>
</feature>
<feature type="domain" description="NADH:quinone oxidoreductase/Mrp antiporter transmembrane" evidence="19">
    <location>
        <begin position="24"/>
        <end position="275"/>
    </location>
</feature>
<sequence>MFTLFSKYFILTNLLLSSILPLFSTDLLMIWFFMEINNFLFIFILNFSIKNKKMIFFYFFIQTIISFLIIYSLILNNLFMYSNISNFFMISAMMMKLGIPPFHLWLTLISKFMTWHSLLLLLTMMKIIPFYMISLIKLNLILIYSIIFLCSILPPYLMLNLTNFKVLLSYSSINQSGWMMFLIYFKIFIWFKYFMFYTLISLGLFNMIFYFKMFFHNNFLSYNYYQTYLNFLPLIFMFNMAGLPPFSFFLMKWYSIFLFSYSSNYLIILIMLMLSSLIMLYIYTNMMISSIFFFQFKSKLNNFKFFINNPKTTLIFSILFMSSILFL</sequence>
<keyword evidence="12 18" id="KW-1133">Transmembrane helix</keyword>
<evidence type="ECO:0000313" key="20">
    <source>
        <dbReference type="EMBL" id="ADP01796.1"/>
    </source>
</evidence>
<dbReference type="CTD" id="4536"/>
<dbReference type="EC" id="7.1.1.2" evidence="4 18"/>
<evidence type="ECO:0000259" key="19">
    <source>
        <dbReference type="Pfam" id="PF00361"/>
    </source>
</evidence>
<keyword evidence="7 18" id="KW-0679">Respiratory chain</keyword>
<feature type="transmembrane region" description="Helical" evidence="18">
    <location>
        <begin position="140"/>
        <end position="158"/>
    </location>
</feature>
<dbReference type="InterPro" id="IPR003917">
    <property type="entry name" value="NADH_UbQ_OxRdtase_chain2"/>
</dbReference>
<evidence type="ECO:0000256" key="6">
    <source>
        <dbReference type="ARBA" id="ARBA00022448"/>
    </source>
</evidence>
<keyword evidence="16 18" id="KW-0472">Membrane</keyword>